<dbReference type="AlphaFoldDB" id="A0A1Z9YZZ7"/>
<dbReference type="RefSeq" id="WP_087620322.1">
    <property type="nucleotide sequence ID" value="NZ_NEXX01000002.1"/>
</dbReference>
<dbReference type="Pfam" id="PF14014">
    <property type="entry name" value="DUF4230"/>
    <property type="match status" value="1"/>
</dbReference>
<protein>
    <recommendedName>
        <fullName evidence="3">DUF4230 domain-containing protein</fullName>
    </recommendedName>
</protein>
<name>A0A1Z9YZZ7_9GAMM</name>
<evidence type="ECO:0008006" key="3">
    <source>
        <dbReference type="Google" id="ProtNLM"/>
    </source>
</evidence>
<reference evidence="1 2" key="1">
    <citation type="submission" date="2017-05" db="EMBL/GenBank/DDBJ databases">
        <title>Acinetobacter populi ANC 5415 (= PBJ7), whole genome shotgun sequencing project.</title>
        <authorList>
            <person name="Nemec A."/>
            <person name="Radolfova-Krizova L."/>
        </authorList>
    </citation>
    <scope>NUCLEOTIDE SEQUENCE [LARGE SCALE GENOMIC DNA]</scope>
    <source>
        <strain evidence="1 2">PBJ7</strain>
    </source>
</reference>
<keyword evidence="2" id="KW-1185">Reference proteome</keyword>
<proteinExistence type="predicted"/>
<dbReference type="Proteomes" id="UP000196536">
    <property type="component" value="Unassembled WGS sequence"/>
</dbReference>
<dbReference type="OrthoDB" id="154626at2"/>
<sequence>MSGTSSSLRSRFKWFFLIIIIGLLSAFAAVKWYQKQQPDIQVLTSDGVLQHIQHLNNLETVAFHIDTVVTSTREGSWNRLWQDQQKGLFVASGRVVAGLNLSKLTPENVSVSKDGKAIHIKLPPVEILSSSLDKTEIYDIQTGLFGLMDIDPQLLSLAQTAARRKIIQTACQSGILELANGNAQKQIESLFTLTQAQITVESAPVPKCA</sequence>
<accession>A0A1Z9YZZ7</accession>
<evidence type="ECO:0000313" key="2">
    <source>
        <dbReference type="Proteomes" id="UP000196536"/>
    </source>
</evidence>
<dbReference type="EMBL" id="NEXX01000002">
    <property type="protein sequence ID" value="OUY07779.1"/>
    <property type="molecule type" value="Genomic_DNA"/>
</dbReference>
<gene>
    <name evidence="1" type="ORF">CAP51_08620</name>
</gene>
<comment type="caution">
    <text evidence="1">The sequence shown here is derived from an EMBL/GenBank/DDBJ whole genome shotgun (WGS) entry which is preliminary data.</text>
</comment>
<dbReference type="InterPro" id="IPR025324">
    <property type="entry name" value="DUF4230"/>
</dbReference>
<organism evidence="1 2">
    <name type="scientific">Acinetobacter populi</name>
    <dbReference type="NCBI Taxonomy" id="1582270"/>
    <lineage>
        <taxon>Bacteria</taxon>
        <taxon>Pseudomonadati</taxon>
        <taxon>Pseudomonadota</taxon>
        <taxon>Gammaproteobacteria</taxon>
        <taxon>Moraxellales</taxon>
        <taxon>Moraxellaceae</taxon>
        <taxon>Acinetobacter</taxon>
    </lineage>
</organism>
<evidence type="ECO:0000313" key="1">
    <source>
        <dbReference type="EMBL" id="OUY07779.1"/>
    </source>
</evidence>